<comment type="caution">
    <text evidence="1">The sequence shown here is derived from an EMBL/GenBank/DDBJ whole genome shotgun (WGS) entry which is preliminary data.</text>
</comment>
<organism evidence="1 2">
    <name type="scientific">Peronosclerospora sorghi</name>
    <dbReference type="NCBI Taxonomy" id="230839"/>
    <lineage>
        <taxon>Eukaryota</taxon>
        <taxon>Sar</taxon>
        <taxon>Stramenopiles</taxon>
        <taxon>Oomycota</taxon>
        <taxon>Peronosporomycetes</taxon>
        <taxon>Peronosporales</taxon>
        <taxon>Peronosporaceae</taxon>
        <taxon>Peronosclerospora</taxon>
    </lineage>
</organism>
<keyword evidence="2" id="KW-1185">Reference proteome</keyword>
<dbReference type="Proteomes" id="UP001163321">
    <property type="component" value="Chromosome 9"/>
</dbReference>
<accession>A0ACC0VI56</accession>
<dbReference type="EMBL" id="CM047588">
    <property type="protein sequence ID" value="KAI9906164.1"/>
    <property type="molecule type" value="Genomic_DNA"/>
</dbReference>
<evidence type="ECO:0000313" key="2">
    <source>
        <dbReference type="Proteomes" id="UP001163321"/>
    </source>
</evidence>
<proteinExistence type="predicted"/>
<protein>
    <submittedName>
        <fullName evidence="1">Uncharacterized protein</fullName>
    </submittedName>
</protein>
<sequence>MMDELLADLRKLDEKKERVEDASDGMLRVQRSVNAMTILARMAETMATQQHQMAQLLQHQRVVLDQLGSGRSTVEKRVEGFQANIPRSRGRAAASFPKTSQVVLQRKKH</sequence>
<name>A0ACC0VI56_9STRA</name>
<evidence type="ECO:0000313" key="1">
    <source>
        <dbReference type="EMBL" id="KAI9906164.1"/>
    </source>
</evidence>
<gene>
    <name evidence="1" type="ORF">PsorP6_014233</name>
</gene>
<reference evidence="1 2" key="1">
    <citation type="journal article" date="2022" name="bioRxiv">
        <title>The genome of the oomycete Peronosclerospora sorghi, a cosmopolitan pathogen of maize and sorghum, is inflated with dispersed pseudogenes.</title>
        <authorList>
            <person name="Fletcher K."/>
            <person name="Martin F."/>
            <person name="Isakeit T."/>
            <person name="Cavanaugh K."/>
            <person name="Magill C."/>
            <person name="Michelmore R."/>
        </authorList>
    </citation>
    <scope>NUCLEOTIDE SEQUENCE [LARGE SCALE GENOMIC DNA]</scope>
    <source>
        <strain evidence="1">P6</strain>
    </source>
</reference>